<dbReference type="RefSeq" id="WP_345484643.1">
    <property type="nucleotide sequence ID" value="NZ_BAAAWU010000001.1"/>
</dbReference>
<dbReference type="PANTHER" id="PTHR30050:SF4">
    <property type="entry name" value="ATP-BINDING PROTEIN RV3427C IN INSERTION SEQUENCE-RELATED"/>
    <property type="match status" value="1"/>
</dbReference>
<sequence>MTRYQLADPQPAVPERLRARLEAKLAERGIDLAAALPDTPEPIPALEAAQQRIPIDYRDALVEHPDVAAWVRKVADSAVAPNTGGLNPQYGTPGRRRIAHGPSLLLWGNLGTGKTHQAYAAIRALTASGCGVAWHATTAADLYGDARPQAGVDLEHQLRRIVRVPLLLLDDLGAAKTSAWNEEVLFRLVNWRCQNRLPTVFTTNLPPVRQLADSPGQPVLRDLVGDRVLSRLSGMCTPVRFTGPDRRFQR</sequence>
<protein>
    <submittedName>
        <fullName evidence="2">ATP-binding protein</fullName>
    </submittedName>
</protein>
<keyword evidence="3" id="KW-1185">Reference proteome</keyword>
<dbReference type="InterPro" id="IPR003593">
    <property type="entry name" value="AAA+_ATPase"/>
</dbReference>
<name>A0ABV5QTT9_9ACTN</name>
<dbReference type="EMBL" id="JBHMCT010000013">
    <property type="protein sequence ID" value="MFB9556910.1"/>
    <property type="molecule type" value="Genomic_DNA"/>
</dbReference>
<dbReference type="InterPro" id="IPR027417">
    <property type="entry name" value="P-loop_NTPase"/>
</dbReference>
<dbReference type="Pfam" id="PF01695">
    <property type="entry name" value="IstB_IS21"/>
    <property type="match status" value="1"/>
</dbReference>
<dbReference type="Proteomes" id="UP001589716">
    <property type="component" value="Unassembled WGS sequence"/>
</dbReference>
<organism evidence="2 3">
    <name type="scientific">Streptomyces roseoviridis</name>
    <dbReference type="NCBI Taxonomy" id="67361"/>
    <lineage>
        <taxon>Bacteria</taxon>
        <taxon>Bacillati</taxon>
        <taxon>Actinomycetota</taxon>
        <taxon>Actinomycetes</taxon>
        <taxon>Kitasatosporales</taxon>
        <taxon>Streptomycetaceae</taxon>
        <taxon>Streptomyces</taxon>
    </lineage>
</organism>
<accession>A0ABV5QTT9</accession>
<dbReference type="InterPro" id="IPR002611">
    <property type="entry name" value="IstB_ATP-bd"/>
</dbReference>
<gene>
    <name evidence="2" type="ORF">ACFFTP_22295</name>
</gene>
<evidence type="ECO:0000259" key="1">
    <source>
        <dbReference type="SMART" id="SM00382"/>
    </source>
</evidence>
<comment type="caution">
    <text evidence="2">The sequence shown here is derived from an EMBL/GenBank/DDBJ whole genome shotgun (WGS) entry which is preliminary data.</text>
</comment>
<dbReference type="SMART" id="SM00382">
    <property type="entry name" value="AAA"/>
    <property type="match status" value="1"/>
</dbReference>
<evidence type="ECO:0000313" key="3">
    <source>
        <dbReference type="Proteomes" id="UP001589716"/>
    </source>
</evidence>
<proteinExistence type="predicted"/>
<dbReference type="PANTHER" id="PTHR30050">
    <property type="entry name" value="CHROMOSOMAL REPLICATION INITIATOR PROTEIN DNAA"/>
    <property type="match status" value="1"/>
</dbReference>
<dbReference type="Gene3D" id="3.40.50.300">
    <property type="entry name" value="P-loop containing nucleotide triphosphate hydrolases"/>
    <property type="match status" value="1"/>
</dbReference>
<evidence type="ECO:0000313" key="2">
    <source>
        <dbReference type="EMBL" id="MFB9556910.1"/>
    </source>
</evidence>
<dbReference type="SUPFAM" id="SSF52540">
    <property type="entry name" value="P-loop containing nucleoside triphosphate hydrolases"/>
    <property type="match status" value="1"/>
</dbReference>
<keyword evidence="2" id="KW-0547">Nucleotide-binding</keyword>
<reference evidence="2 3" key="1">
    <citation type="submission" date="2024-09" db="EMBL/GenBank/DDBJ databases">
        <authorList>
            <person name="Sun Q."/>
            <person name="Mori K."/>
        </authorList>
    </citation>
    <scope>NUCLEOTIDE SEQUENCE [LARGE SCALE GENOMIC DNA]</scope>
    <source>
        <strain evidence="2 3">JCM 4414</strain>
    </source>
</reference>
<dbReference type="GO" id="GO:0005524">
    <property type="term" value="F:ATP binding"/>
    <property type="evidence" value="ECO:0007669"/>
    <property type="project" value="UniProtKB-KW"/>
</dbReference>
<keyword evidence="2" id="KW-0067">ATP-binding</keyword>
<feature type="domain" description="AAA+ ATPase" evidence="1">
    <location>
        <begin position="100"/>
        <end position="234"/>
    </location>
</feature>